<dbReference type="GO" id="GO:0060429">
    <property type="term" value="P:epithelium development"/>
    <property type="evidence" value="ECO:0007669"/>
    <property type="project" value="UniProtKB-ARBA"/>
</dbReference>
<dbReference type="GO" id="GO:0000978">
    <property type="term" value="F:RNA polymerase II cis-regulatory region sequence-specific DNA binding"/>
    <property type="evidence" value="ECO:0007669"/>
    <property type="project" value="InterPro"/>
</dbReference>
<feature type="DNA-binding region" description="T-box" evidence="6">
    <location>
        <begin position="66"/>
        <end position="240"/>
    </location>
</feature>
<dbReference type="GO" id="GO:0005634">
    <property type="term" value="C:nucleus"/>
    <property type="evidence" value="ECO:0007669"/>
    <property type="project" value="UniProtKB-SubCell"/>
</dbReference>
<keyword evidence="2" id="KW-0805">Transcription regulation</keyword>
<dbReference type="InterPro" id="IPR001699">
    <property type="entry name" value="TF_T-box"/>
</dbReference>
<feature type="compositionally biased region" description="Low complexity" evidence="7">
    <location>
        <begin position="280"/>
        <end position="300"/>
    </location>
</feature>
<name>A0A5A9P4E3_9TELE</name>
<dbReference type="GO" id="GO:0000981">
    <property type="term" value="F:DNA-binding transcription factor activity, RNA polymerase II-specific"/>
    <property type="evidence" value="ECO:0007669"/>
    <property type="project" value="TreeGrafter"/>
</dbReference>
<sequence>MYLPEQKLVLDLPYQINPLATNYGYYSQDFKEPFCRSQHGPNNRTNSVEAELTSLPVHVSLQCRELWDKFGSLGTEMLITKSGRRMFPSCKVTVTGLNPTVKYMVIMDMVPFDNHKYKWNKDQWEINGLADPHLPNRFFIHPDSPASGEKWMQYPISFHKLKLTNNTLNSSGLVVLHSMHKYQPRLHIVQSPDPSNPHMYGGYLRFTFPEAAFIAVTAYQNQEITKLKIDNNPFAKGFRDSGLNRKRFRDKETNDSDQQVNQNLTQNEQARRRQEDEQADGTVSSSADQSSSANSTDTSSSAYMTNPFISAFINPSDGGLPSPRQTHTILNLCNINLNSPNEVGPSILNNLCTAPPMSQSSPTVEINLLNRMPSHISSPLIPQYHHHSPISQTPCRPMIHPAQTKNPQPYFGTPPHHSRQCPDMELPLSLPPKLSRIQLPESALKNLEMTPSSSFVHLRPLTNILNRIQAKALSSGTSENVLQNLSQHEQYLRETEREAHPHIYPDVQEFIGQQFALNSMMVQQARDGQNEHRSHINYPNARPFVDYYCNQNTAK</sequence>
<keyword evidence="4" id="KW-0804">Transcription</keyword>
<keyword evidence="5 6" id="KW-0539">Nucleus</keyword>
<dbReference type="PANTHER" id="PTHR11267:SF198">
    <property type="entry name" value="T-BOX TRANSCRIPTION FACTOR TBX6L"/>
    <property type="match status" value="1"/>
</dbReference>
<dbReference type="InterPro" id="IPR018186">
    <property type="entry name" value="TF_T-box_CS"/>
</dbReference>
<dbReference type="AlphaFoldDB" id="A0A5A9P4E3"/>
<accession>A0A5A9P4E3</accession>
<feature type="domain" description="T-box" evidence="8">
    <location>
        <begin position="61"/>
        <end position="240"/>
    </location>
</feature>
<keyword evidence="3 6" id="KW-0238">DNA-binding</keyword>
<dbReference type="PRINTS" id="PR00937">
    <property type="entry name" value="TBOX"/>
</dbReference>
<dbReference type="GO" id="GO:0001708">
    <property type="term" value="P:cell fate specification"/>
    <property type="evidence" value="ECO:0007669"/>
    <property type="project" value="TreeGrafter"/>
</dbReference>
<organism evidence="9 10">
    <name type="scientific">Triplophysa tibetana</name>
    <dbReference type="NCBI Taxonomy" id="1572043"/>
    <lineage>
        <taxon>Eukaryota</taxon>
        <taxon>Metazoa</taxon>
        <taxon>Chordata</taxon>
        <taxon>Craniata</taxon>
        <taxon>Vertebrata</taxon>
        <taxon>Euteleostomi</taxon>
        <taxon>Actinopterygii</taxon>
        <taxon>Neopterygii</taxon>
        <taxon>Teleostei</taxon>
        <taxon>Ostariophysi</taxon>
        <taxon>Cypriniformes</taxon>
        <taxon>Nemacheilidae</taxon>
        <taxon>Triplophysa</taxon>
    </lineage>
</organism>
<gene>
    <name evidence="9" type="ORF">E1301_Tti012202</name>
</gene>
<evidence type="ECO:0000256" key="4">
    <source>
        <dbReference type="ARBA" id="ARBA00023163"/>
    </source>
</evidence>
<evidence type="ECO:0000256" key="1">
    <source>
        <dbReference type="ARBA" id="ARBA00004123"/>
    </source>
</evidence>
<dbReference type="SUPFAM" id="SSF49417">
    <property type="entry name" value="p53-like transcription factors"/>
    <property type="match status" value="1"/>
</dbReference>
<dbReference type="EMBL" id="SOYY01000009">
    <property type="protein sequence ID" value="KAA0717344.1"/>
    <property type="molecule type" value="Genomic_DNA"/>
</dbReference>
<dbReference type="PROSITE" id="PS50252">
    <property type="entry name" value="TBOX_3"/>
    <property type="match status" value="1"/>
</dbReference>
<evidence type="ECO:0000256" key="5">
    <source>
        <dbReference type="ARBA" id="ARBA00023242"/>
    </source>
</evidence>
<evidence type="ECO:0000256" key="3">
    <source>
        <dbReference type="ARBA" id="ARBA00023125"/>
    </source>
</evidence>
<dbReference type="FunFam" id="2.60.40.820:FF:000007">
    <property type="entry name" value="T-box transcription factor"/>
    <property type="match status" value="1"/>
</dbReference>
<keyword evidence="10" id="KW-1185">Reference proteome</keyword>
<dbReference type="InterPro" id="IPR046360">
    <property type="entry name" value="T-box_DNA-bd"/>
</dbReference>
<comment type="subcellular location">
    <subcellularLocation>
        <location evidence="1 6">Nucleus</location>
    </subcellularLocation>
</comment>
<feature type="region of interest" description="Disordered" evidence="7">
    <location>
        <begin position="250"/>
        <end position="300"/>
    </location>
</feature>
<dbReference type="GO" id="GO:0000785">
    <property type="term" value="C:chromatin"/>
    <property type="evidence" value="ECO:0007669"/>
    <property type="project" value="TreeGrafter"/>
</dbReference>
<dbReference type="Gene3D" id="2.60.40.820">
    <property type="entry name" value="Transcription factor, T-box"/>
    <property type="match status" value="1"/>
</dbReference>
<dbReference type="PROSITE" id="PS01283">
    <property type="entry name" value="TBOX_1"/>
    <property type="match status" value="1"/>
</dbReference>
<dbReference type="PANTHER" id="PTHR11267">
    <property type="entry name" value="T-BOX PROTEIN-RELATED"/>
    <property type="match status" value="1"/>
</dbReference>
<evidence type="ECO:0000256" key="2">
    <source>
        <dbReference type="ARBA" id="ARBA00023015"/>
    </source>
</evidence>
<dbReference type="InterPro" id="IPR036960">
    <property type="entry name" value="T-box_sf"/>
</dbReference>
<dbReference type="Proteomes" id="UP000324632">
    <property type="component" value="Chromosome 9"/>
</dbReference>
<proteinExistence type="predicted"/>
<feature type="compositionally biased region" description="Polar residues" evidence="7">
    <location>
        <begin position="256"/>
        <end position="268"/>
    </location>
</feature>
<dbReference type="GO" id="GO:0045893">
    <property type="term" value="P:positive regulation of DNA-templated transcription"/>
    <property type="evidence" value="ECO:0007669"/>
    <property type="project" value="InterPro"/>
</dbReference>
<dbReference type="PROSITE" id="PS01264">
    <property type="entry name" value="TBOX_2"/>
    <property type="match status" value="1"/>
</dbReference>
<evidence type="ECO:0000256" key="7">
    <source>
        <dbReference type="SAM" id="MobiDB-lite"/>
    </source>
</evidence>
<evidence type="ECO:0000313" key="9">
    <source>
        <dbReference type="EMBL" id="KAA0717344.1"/>
    </source>
</evidence>
<protein>
    <submittedName>
        <fullName evidence="9">T-box transcription factor TBX6L</fullName>
    </submittedName>
</protein>
<evidence type="ECO:0000256" key="6">
    <source>
        <dbReference type="PROSITE-ProRule" id="PRU00201"/>
    </source>
</evidence>
<evidence type="ECO:0000259" key="8">
    <source>
        <dbReference type="PROSITE" id="PS50252"/>
    </source>
</evidence>
<comment type="caution">
    <text evidence="9">The sequence shown here is derived from an EMBL/GenBank/DDBJ whole genome shotgun (WGS) entry which is preliminary data.</text>
</comment>
<dbReference type="InterPro" id="IPR008967">
    <property type="entry name" value="p53-like_TF_DNA-bd_sf"/>
</dbReference>
<evidence type="ECO:0000313" key="10">
    <source>
        <dbReference type="Proteomes" id="UP000324632"/>
    </source>
</evidence>
<reference evidence="9 10" key="1">
    <citation type="journal article" date="2019" name="Mol. Ecol. Resour.">
        <title>Chromosome-level genome assembly of Triplophysa tibetana, a fish adapted to the harsh high-altitude environment of the Tibetan Plateau.</title>
        <authorList>
            <person name="Yang X."/>
            <person name="Liu H."/>
            <person name="Ma Z."/>
            <person name="Zou Y."/>
            <person name="Zou M."/>
            <person name="Mao Y."/>
            <person name="Li X."/>
            <person name="Wang H."/>
            <person name="Chen T."/>
            <person name="Wang W."/>
            <person name="Yang R."/>
        </authorList>
    </citation>
    <scope>NUCLEOTIDE SEQUENCE [LARGE SCALE GENOMIC DNA]</scope>
    <source>
        <strain evidence="9">TTIB1903HZAU</strain>
        <tissue evidence="9">Muscle</tissue>
    </source>
</reference>
<dbReference type="GO" id="GO:0009653">
    <property type="term" value="P:anatomical structure morphogenesis"/>
    <property type="evidence" value="ECO:0007669"/>
    <property type="project" value="UniProtKB-ARBA"/>
</dbReference>
<dbReference type="Pfam" id="PF00907">
    <property type="entry name" value="T-box"/>
    <property type="match status" value="1"/>
</dbReference>
<dbReference type="SMART" id="SM00425">
    <property type="entry name" value="TBOX"/>
    <property type="match status" value="1"/>
</dbReference>